<organism evidence="1 2">
    <name type="scientific">Petrolisthes cinctipes</name>
    <name type="common">Flat porcelain crab</name>
    <dbReference type="NCBI Taxonomy" id="88211"/>
    <lineage>
        <taxon>Eukaryota</taxon>
        <taxon>Metazoa</taxon>
        <taxon>Ecdysozoa</taxon>
        <taxon>Arthropoda</taxon>
        <taxon>Crustacea</taxon>
        <taxon>Multicrustacea</taxon>
        <taxon>Malacostraca</taxon>
        <taxon>Eumalacostraca</taxon>
        <taxon>Eucarida</taxon>
        <taxon>Decapoda</taxon>
        <taxon>Pleocyemata</taxon>
        <taxon>Anomura</taxon>
        <taxon>Galatheoidea</taxon>
        <taxon>Porcellanidae</taxon>
        <taxon>Petrolisthes</taxon>
    </lineage>
</organism>
<name>A0AAE1KKG6_PETCI</name>
<protein>
    <submittedName>
        <fullName evidence="1">Uncharacterized protein</fullName>
    </submittedName>
</protein>
<gene>
    <name evidence="1" type="ORF">Pcinc_019393</name>
</gene>
<keyword evidence="2" id="KW-1185">Reference proteome</keyword>
<sequence>MSLKSVPYISTLSPSHLKSVSYISILSPSSSLSPVPPLPYLYTFPHPLFLRKLPSEKDHQHNSINNNNMGVIKVWMTGVLVAVLGAIVNGDATLILPAGNNSVAEARQAKIEIEPFTPVYHILYSLNPIHSYLS</sequence>
<evidence type="ECO:0000313" key="1">
    <source>
        <dbReference type="EMBL" id="KAK3875754.1"/>
    </source>
</evidence>
<accession>A0AAE1KKG6</accession>
<comment type="caution">
    <text evidence="1">The sequence shown here is derived from an EMBL/GenBank/DDBJ whole genome shotgun (WGS) entry which is preliminary data.</text>
</comment>
<dbReference type="AlphaFoldDB" id="A0AAE1KKG6"/>
<dbReference type="Proteomes" id="UP001286313">
    <property type="component" value="Unassembled WGS sequence"/>
</dbReference>
<reference evidence="1" key="1">
    <citation type="submission" date="2023-10" db="EMBL/GenBank/DDBJ databases">
        <title>Genome assemblies of two species of porcelain crab, Petrolisthes cinctipes and Petrolisthes manimaculis (Anomura: Porcellanidae).</title>
        <authorList>
            <person name="Angst P."/>
        </authorList>
    </citation>
    <scope>NUCLEOTIDE SEQUENCE</scope>
    <source>
        <strain evidence="1">PB745_01</strain>
        <tissue evidence="1">Gill</tissue>
    </source>
</reference>
<dbReference type="EMBL" id="JAWQEG010001922">
    <property type="protein sequence ID" value="KAK3875754.1"/>
    <property type="molecule type" value="Genomic_DNA"/>
</dbReference>
<evidence type="ECO:0000313" key="2">
    <source>
        <dbReference type="Proteomes" id="UP001286313"/>
    </source>
</evidence>
<proteinExistence type="predicted"/>